<dbReference type="InterPro" id="IPR038078">
    <property type="entry name" value="PhoU-like_sf"/>
</dbReference>
<proteinExistence type="predicted"/>
<dbReference type="InterPro" id="IPR026022">
    <property type="entry name" value="PhoU_dom"/>
</dbReference>
<dbReference type="GO" id="GO:0030643">
    <property type="term" value="P:intracellular phosphate ion homeostasis"/>
    <property type="evidence" value="ECO:0007669"/>
    <property type="project" value="InterPro"/>
</dbReference>
<sequence>MSFNKILDKDLQELKNALEIMIEETKIQYAEAFGVLKSNDEAAAAKIFEHDQVINEMQNKFTTTALWKISKQNLVAKDLRLAVGGILISKEIEIIADYAKNLAKFFSTFKPTKKYINSIIELFSLIMEMLDGISHLFGNVNENQNEFVRDLEEKLLIEVENVYDYLMNQIFESKNAAEAKEIGEALKQIKNLGRAGDHLFNVQEIVNFIRLGKFVELSEISNNKK</sequence>
<name>A0A2K8P137_9MOLU</name>
<dbReference type="SUPFAM" id="SSF109755">
    <property type="entry name" value="PhoU-like"/>
    <property type="match status" value="1"/>
</dbReference>
<dbReference type="GO" id="GO:0045936">
    <property type="term" value="P:negative regulation of phosphate metabolic process"/>
    <property type="evidence" value="ECO:0007669"/>
    <property type="project" value="InterPro"/>
</dbReference>
<accession>A0A2K8P137</accession>
<evidence type="ECO:0000313" key="2">
    <source>
        <dbReference type="EMBL" id="ATZ18613.1"/>
    </source>
</evidence>
<organism evidence="2 3">
    <name type="scientific">Williamsoniiplasma somnilux</name>
    <dbReference type="NCBI Taxonomy" id="215578"/>
    <lineage>
        <taxon>Bacteria</taxon>
        <taxon>Bacillati</taxon>
        <taxon>Mycoplasmatota</taxon>
        <taxon>Mollicutes</taxon>
        <taxon>Entomoplasmatales</taxon>
        <taxon>Williamsoniiplasma</taxon>
    </lineage>
</organism>
<protein>
    <submittedName>
        <fullName evidence="2">Phosphate transport system regulator PhoU</fullName>
    </submittedName>
</protein>
<dbReference type="EMBL" id="CP024965">
    <property type="protein sequence ID" value="ATZ18613.1"/>
    <property type="molecule type" value="Genomic_DNA"/>
</dbReference>
<feature type="domain" description="PhoU" evidence="1">
    <location>
        <begin position="19"/>
        <end position="104"/>
    </location>
</feature>
<evidence type="ECO:0000313" key="3">
    <source>
        <dbReference type="Proteomes" id="UP000232230"/>
    </source>
</evidence>
<reference evidence="2 3" key="1">
    <citation type="submission" date="2017-11" db="EMBL/GenBank/DDBJ databases">
        <title>Genome sequence of Entomoplasma somnilux PYAN-1 (ATCC 49194).</title>
        <authorList>
            <person name="Lo W.-S."/>
            <person name="Gasparich G.E."/>
            <person name="Kuo C.-H."/>
        </authorList>
    </citation>
    <scope>NUCLEOTIDE SEQUENCE [LARGE SCALE GENOMIC DNA]</scope>
    <source>
        <strain evidence="2 3">PYAN-1</strain>
    </source>
</reference>
<keyword evidence="3" id="KW-1185">Reference proteome</keyword>
<dbReference type="AlphaFoldDB" id="A0A2K8P137"/>
<dbReference type="PANTHER" id="PTHR42930">
    <property type="entry name" value="PHOSPHATE-SPECIFIC TRANSPORT SYSTEM ACCESSORY PROTEIN PHOU"/>
    <property type="match status" value="1"/>
</dbReference>
<dbReference type="Gene3D" id="1.20.58.220">
    <property type="entry name" value="Phosphate transport system protein phou homolog 2, domain 2"/>
    <property type="match status" value="1"/>
</dbReference>
<gene>
    <name evidence="2" type="primary">phoU</name>
    <name evidence="2" type="ORF">ESOMN_v1c02290</name>
</gene>
<dbReference type="InterPro" id="IPR028366">
    <property type="entry name" value="PhoU"/>
</dbReference>
<dbReference type="Proteomes" id="UP000232230">
    <property type="component" value="Chromosome"/>
</dbReference>
<dbReference type="Pfam" id="PF01895">
    <property type="entry name" value="PhoU"/>
    <property type="match status" value="2"/>
</dbReference>
<dbReference type="RefSeq" id="WP_024863701.1">
    <property type="nucleotide sequence ID" value="NZ_CP024965.1"/>
</dbReference>
<feature type="domain" description="PhoU" evidence="1">
    <location>
        <begin position="119"/>
        <end position="206"/>
    </location>
</feature>
<evidence type="ECO:0000259" key="1">
    <source>
        <dbReference type="Pfam" id="PF01895"/>
    </source>
</evidence>
<dbReference type="PANTHER" id="PTHR42930:SF3">
    <property type="entry name" value="PHOSPHATE-SPECIFIC TRANSPORT SYSTEM ACCESSORY PROTEIN PHOU"/>
    <property type="match status" value="1"/>
</dbReference>
<dbReference type="NCBIfam" id="TIGR02135">
    <property type="entry name" value="phoU_full"/>
    <property type="match status" value="1"/>
</dbReference>
<dbReference type="KEGG" id="esx:ESOMN_v1c02290"/>